<dbReference type="InterPro" id="IPR032755">
    <property type="entry name" value="TSNAXIP1_N"/>
</dbReference>
<evidence type="ECO:0000259" key="3">
    <source>
        <dbReference type="Pfam" id="PF15739"/>
    </source>
</evidence>
<reference evidence="4 5" key="1">
    <citation type="submission" date="2024-11" db="EMBL/GenBank/DDBJ databases">
        <title>Adaptive evolution of stress response genes in parasites aligns with host niche diversity.</title>
        <authorList>
            <person name="Hahn C."/>
            <person name="Resl P."/>
        </authorList>
    </citation>
    <scope>NUCLEOTIDE SEQUENCE [LARGE SCALE GENOMIC DNA]</scope>
    <source>
        <strain evidence="4">EGGRZ-B1_66</strain>
        <tissue evidence="4">Body</tissue>
    </source>
</reference>
<dbReference type="EMBL" id="JBJKFK010000047">
    <property type="protein sequence ID" value="KAL3320507.1"/>
    <property type="molecule type" value="Genomic_DNA"/>
</dbReference>
<feature type="coiled-coil region" evidence="2">
    <location>
        <begin position="245"/>
        <end position="295"/>
    </location>
</feature>
<keyword evidence="5" id="KW-1185">Reference proteome</keyword>
<keyword evidence="1 2" id="KW-0175">Coiled coil</keyword>
<evidence type="ECO:0000313" key="5">
    <source>
        <dbReference type="Proteomes" id="UP001626550"/>
    </source>
</evidence>
<protein>
    <submittedName>
        <fullName evidence="4">Translin-associated factor X-interacting protein 1</fullName>
    </submittedName>
</protein>
<evidence type="ECO:0000256" key="1">
    <source>
        <dbReference type="ARBA" id="ARBA00023054"/>
    </source>
</evidence>
<dbReference type="AlphaFoldDB" id="A0ABD2QLV6"/>
<accession>A0ABD2QLV6</accession>
<evidence type="ECO:0000313" key="4">
    <source>
        <dbReference type="EMBL" id="KAL3320507.1"/>
    </source>
</evidence>
<sequence length="384" mass="44892">MVPTTDPNTSKAQVIDPWPNHLKSRIQSQKVIHYSDEIDRIDCTRMIYKPELLQNIERKVIVKQLKMKQANSAGSAKELLMIYREAFAEFITECSFYKPILSDIKLAYETRILELEQEVQQIVPLQQLNTYICLNSEKKLAKLGEKEQKVSTMYEAKLADLQLKKEESENSLQEKDLVVQTVLKKVKELEKELGRAKESNDTLLQNITELQMHIYELENIDQKEVSGIEITKKNPTTKLIRAISLEQSQMRVRQLMKRLDKLREDKRSMVPVSALDGIEAKFEEKLLDLKQYKDDYYHLKDLNARLFERNEKLQILESIYEMYYTVISKVFNSKLDDVDKKDIIGKVTSKTGISVYSPDPAIMQKEFEINRDIFDLMLAKENIK</sequence>
<name>A0ABD2QLV6_9PLAT</name>
<proteinExistence type="predicted"/>
<gene>
    <name evidence="4" type="primary">TSNAXIP1_1</name>
    <name evidence="4" type="ORF">Ciccas_000806</name>
</gene>
<evidence type="ECO:0000256" key="2">
    <source>
        <dbReference type="SAM" id="Coils"/>
    </source>
</evidence>
<dbReference type="Pfam" id="PF15739">
    <property type="entry name" value="TSNAXIP1_N"/>
    <property type="match status" value="1"/>
</dbReference>
<feature type="domain" description="Translin-associated factor X-interacting protein 1 N-terminal" evidence="3">
    <location>
        <begin position="61"/>
        <end position="162"/>
    </location>
</feature>
<feature type="coiled-coil region" evidence="2">
    <location>
        <begin position="151"/>
        <end position="206"/>
    </location>
</feature>
<comment type="caution">
    <text evidence="4">The sequence shown here is derived from an EMBL/GenBank/DDBJ whole genome shotgun (WGS) entry which is preliminary data.</text>
</comment>
<organism evidence="4 5">
    <name type="scientific">Cichlidogyrus casuarinus</name>
    <dbReference type="NCBI Taxonomy" id="1844966"/>
    <lineage>
        <taxon>Eukaryota</taxon>
        <taxon>Metazoa</taxon>
        <taxon>Spiralia</taxon>
        <taxon>Lophotrochozoa</taxon>
        <taxon>Platyhelminthes</taxon>
        <taxon>Monogenea</taxon>
        <taxon>Monopisthocotylea</taxon>
        <taxon>Dactylogyridea</taxon>
        <taxon>Ancyrocephalidae</taxon>
        <taxon>Cichlidogyrus</taxon>
    </lineage>
</organism>
<dbReference type="Proteomes" id="UP001626550">
    <property type="component" value="Unassembled WGS sequence"/>
</dbReference>